<keyword evidence="2 3" id="KW-0732">Signal</keyword>
<organism evidence="5 6">
    <name type="scientific">Paractinoplanes deccanensis</name>
    <dbReference type="NCBI Taxonomy" id="113561"/>
    <lineage>
        <taxon>Bacteria</taxon>
        <taxon>Bacillati</taxon>
        <taxon>Actinomycetota</taxon>
        <taxon>Actinomycetes</taxon>
        <taxon>Micromonosporales</taxon>
        <taxon>Micromonosporaceae</taxon>
        <taxon>Paractinoplanes</taxon>
    </lineage>
</organism>
<feature type="chain" id="PRO_5045359067" evidence="3">
    <location>
        <begin position="22"/>
        <end position="352"/>
    </location>
</feature>
<dbReference type="InterPro" id="IPR025997">
    <property type="entry name" value="SBP_2_dom"/>
</dbReference>
<gene>
    <name evidence="5" type="ORF">Ade02nite_61420</name>
</gene>
<proteinExistence type="predicted"/>
<evidence type="ECO:0000313" key="6">
    <source>
        <dbReference type="Proteomes" id="UP000609879"/>
    </source>
</evidence>
<reference evidence="5 6" key="1">
    <citation type="submission" date="2021-01" db="EMBL/GenBank/DDBJ databases">
        <title>Whole genome shotgun sequence of Actinoplanes deccanensis NBRC 13994.</title>
        <authorList>
            <person name="Komaki H."/>
            <person name="Tamura T."/>
        </authorList>
    </citation>
    <scope>NUCLEOTIDE SEQUENCE [LARGE SCALE GENOMIC DNA]</scope>
    <source>
        <strain evidence="5 6">NBRC 13994</strain>
    </source>
</reference>
<dbReference type="PANTHER" id="PTHR30036:SF1">
    <property type="entry name" value="D-XYLOSE-BINDING PERIPLASMIC PROTEIN"/>
    <property type="match status" value="1"/>
</dbReference>
<dbReference type="InterPro" id="IPR028082">
    <property type="entry name" value="Peripla_BP_I"/>
</dbReference>
<protein>
    <submittedName>
        <fullName evidence="5">Sugar ABC transporter substrate-binding protein</fullName>
    </submittedName>
</protein>
<keyword evidence="6" id="KW-1185">Reference proteome</keyword>
<dbReference type="RefSeq" id="WP_203771543.1">
    <property type="nucleotide sequence ID" value="NZ_BAAABO010000002.1"/>
</dbReference>
<dbReference type="InterPro" id="IPR050555">
    <property type="entry name" value="Bact_Solute-Bind_Prot2"/>
</dbReference>
<sequence>MLRRCATAIAAVLLAGVTACAGDDIEMAAAPDPGTVGIALPTKDSARWIADGDNMVKQFEALGYKVNMQYADNDVGTQQDQLDAMIAEGDRALVIGSIDGTQLKTQLANAHDKGIPVIAYDRLIRESANVDYYASFDNFKVGVLQGQTIVKHLGLAKASRTYDIELFAGSADDNNARFFFNGAMSVLNPYLKKGTLRVPSGQTQFAQVTTAQWDGAIAATRMAKLLSAGSNPDAVLSPYDGISRGIIETIQKRGKKVPVVTGQDAELDSVKLINSGVQTQTVYKDTRELAKVTVQMTDRVLSGETPEINDNKTYANGVKVVPAFLLQPVSVEKANLKTVLIDGGYYKESDLA</sequence>
<comment type="caution">
    <text evidence="5">The sequence shown here is derived from an EMBL/GenBank/DDBJ whole genome shotgun (WGS) entry which is preliminary data.</text>
</comment>
<evidence type="ECO:0000256" key="3">
    <source>
        <dbReference type="SAM" id="SignalP"/>
    </source>
</evidence>
<dbReference type="NCBIfam" id="NF040907">
    <property type="entry name" value="ChvE"/>
    <property type="match status" value="1"/>
</dbReference>
<dbReference type="Pfam" id="PF13407">
    <property type="entry name" value="Peripla_BP_4"/>
    <property type="match status" value="1"/>
</dbReference>
<feature type="domain" description="Periplasmic binding protein" evidence="4">
    <location>
        <begin position="36"/>
        <end position="304"/>
    </location>
</feature>
<dbReference type="CDD" id="cd19994">
    <property type="entry name" value="PBP1_ChvE"/>
    <property type="match status" value="1"/>
</dbReference>
<evidence type="ECO:0000256" key="1">
    <source>
        <dbReference type="ARBA" id="ARBA00004196"/>
    </source>
</evidence>
<dbReference type="EMBL" id="BOMI01000121">
    <property type="protein sequence ID" value="GID77501.1"/>
    <property type="molecule type" value="Genomic_DNA"/>
</dbReference>
<evidence type="ECO:0000259" key="4">
    <source>
        <dbReference type="Pfam" id="PF13407"/>
    </source>
</evidence>
<dbReference type="PROSITE" id="PS51257">
    <property type="entry name" value="PROKAR_LIPOPROTEIN"/>
    <property type="match status" value="1"/>
</dbReference>
<dbReference type="SUPFAM" id="SSF53822">
    <property type="entry name" value="Periplasmic binding protein-like I"/>
    <property type="match status" value="1"/>
</dbReference>
<dbReference type="InterPro" id="IPR049784">
    <property type="entry name" value="ChvE-like"/>
</dbReference>
<evidence type="ECO:0000256" key="2">
    <source>
        <dbReference type="ARBA" id="ARBA00022729"/>
    </source>
</evidence>
<feature type="signal peptide" evidence="3">
    <location>
        <begin position="1"/>
        <end position="21"/>
    </location>
</feature>
<name>A0ABQ3YC05_9ACTN</name>
<comment type="subcellular location">
    <subcellularLocation>
        <location evidence="1">Cell envelope</location>
    </subcellularLocation>
</comment>
<dbReference type="Proteomes" id="UP000609879">
    <property type="component" value="Unassembled WGS sequence"/>
</dbReference>
<dbReference type="PANTHER" id="PTHR30036">
    <property type="entry name" value="D-XYLOSE-BINDING PERIPLASMIC PROTEIN"/>
    <property type="match status" value="1"/>
</dbReference>
<accession>A0ABQ3YC05</accession>
<dbReference type="Gene3D" id="3.40.50.2300">
    <property type="match status" value="2"/>
</dbReference>
<evidence type="ECO:0000313" key="5">
    <source>
        <dbReference type="EMBL" id="GID77501.1"/>
    </source>
</evidence>